<dbReference type="RefSeq" id="WP_036451809.1">
    <property type="nucleotide sequence ID" value="NZ_AWQU01000073.1"/>
</dbReference>
<keyword evidence="4" id="KW-1185">Reference proteome</keyword>
<evidence type="ECO:0000256" key="2">
    <source>
        <dbReference type="SAM" id="SignalP"/>
    </source>
</evidence>
<feature type="transmembrane region" description="Helical" evidence="1">
    <location>
        <begin position="969"/>
        <end position="992"/>
    </location>
</feature>
<evidence type="ECO:0000256" key="1">
    <source>
        <dbReference type="SAM" id="Phobius"/>
    </source>
</evidence>
<keyword evidence="1" id="KW-0472">Membrane</keyword>
<protein>
    <submittedName>
        <fullName evidence="3">Uncharacterized protein</fullName>
    </submittedName>
</protein>
<reference evidence="3 4" key="1">
    <citation type="journal article" date="2014" name="PLoS ONE">
        <title>Reduction of Hydrogen Peroxide Accumulation and Toxicity by a Catalase from Mycoplasma iowae.</title>
        <authorList>
            <person name="Pritchard R.E."/>
            <person name="Prassinos A.J."/>
            <person name="Osborne J.D."/>
            <person name="Raviv Z."/>
            <person name="Balish M.F."/>
        </authorList>
    </citation>
    <scope>NUCLEOTIDE SEQUENCE [LARGE SCALE GENOMIC DNA]</scope>
    <source>
        <strain evidence="3 4">DK-CPA</strain>
    </source>
</reference>
<dbReference type="AlphaFoldDB" id="A0A084U3X1"/>
<feature type="signal peptide" evidence="2">
    <location>
        <begin position="1"/>
        <end position="26"/>
    </location>
</feature>
<accession>A0A084U3X1</accession>
<organism evidence="3 4">
    <name type="scientific">Malacoplasma iowae DK-CPA</name>
    <dbReference type="NCBI Taxonomy" id="1394179"/>
    <lineage>
        <taxon>Bacteria</taxon>
        <taxon>Bacillati</taxon>
        <taxon>Mycoplasmatota</taxon>
        <taxon>Mycoplasmoidales</taxon>
        <taxon>Mycoplasmoidaceae</taxon>
        <taxon>Malacoplasma</taxon>
    </lineage>
</organism>
<keyword evidence="1" id="KW-0812">Transmembrane</keyword>
<gene>
    <name evidence="3" type="ORF">P271_508</name>
</gene>
<name>A0A084U3X1_MALIO</name>
<keyword evidence="2" id="KW-0732">Signal</keyword>
<evidence type="ECO:0000313" key="3">
    <source>
        <dbReference type="EMBL" id="KFB07657.1"/>
    </source>
</evidence>
<feature type="chain" id="PRO_5001782995" evidence="2">
    <location>
        <begin position="27"/>
        <end position="1002"/>
    </location>
</feature>
<proteinExistence type="predicted"/>
<evidence type="ECO:0000313" key="4">
    <source>
        <dbReference type="Proteomes" id="UP000028523"/>
    </source>
</evidence>
<dbReference type="EMBL" id="AWQU01000073">
    <property type="protein sequence ID" value="KFB07657.1"/>
    <property type="molecule type" value="Genomic_DNA"/>
</dbReference>
<dbReference type="Proteomes" id="UP000028523">
    <property type="component" value="Unassembled WGS sequence"/>
</dbReference>
<keyword evidence="1" id="KW-1133">Transmembrane helix</keyword>
<comment type="caution">
    <text evidence="3">The sequence shown here is derived from an EMBL/GenBank/DDBJ whole genome shotgun (WGS) entry which is preliminary data.</text>
</comment>
<sequence length="1002" mass="110995">MNIKSKFKLLLTSTIGVASIAAPILASSFNDFSKNNLAKNFDQTINKNNLKATQNTNDGTFAKDTGLENISTSIGPIVVNKDKKTIESRDWYGSLNWTLDISTLDTNSTSITSWEYLQEQEWLFLITDKSYLIKVNTLTGEILAKASQTESGISANSDRIAGIDFNNTLYVWSSSTPNPQITPVDRNTLKSSGSKITSTSFASEKLLDLIPLDVGYNLAISTENGGNNLDNITSLNFTLVNDEATTLIKPKEQKQETTNSIENFGKTGKFTVTELTGKYSSIFIQAIDRSQTSSKILFVGKNAYEIRLNKNDYSKTTVSDLFNQSQNKNGFDTTNNLNSAFIDSNGLIYFKKTNEKFVWTLNTQNTINQAIDLSSDTNNELKKIVTGNNGTDDQSNTNDVMIYGVPTDKNHVQNLANASYIVDPNSKFATGAVNNILKTNNFTSDQVTLTLSSSSSNRVPSQFSINDFKLSGNAFALKADGTNEPKFTIDDLTGKLELSVLAFRQAWYSNLSSDTTKSIVRYTNTFSKTSEVVKFASNDIFKALFKKKTASQISEAMLAEKGEQILVSGTITEGPNYSNVQRTFLISNVKNTEGKLEVQATFSYTDKYNTTIQYALAAHEFSVEPAKSNDYKFKFYGQQENSESTTEAIDISQIPNINPTLKNLGNYIPSLVTRDEDILGEAFIEVQDSYPIAKGIRTITIDDVNNDDGSLTVKVHYNGLAPNTKADFEQKFIGFQTSQSAAVNFTGNLTSYENLPSQGIKDAYKDKEKETKFIDITQQGLYPGYKTELASVDKAIANTYSNGIAKLSTMGYDPKIEVSLGPSGVEFGYIEITLDYAAPSEDGSRKPLSKSLRNLFNLKDGKISAVFYGFLPVSELYSVQLKNYGSRDVQNIVTSYRVDDEIGNDMLVNSLDLKGYTNDEITVREKRWDGEKLHFSVFAQSKTYKSVNGQYSFTIDWAPQFAAIRERNIILAASLTLVGIGIVSFGIGAYILRKNKMRRMLK</sequence>